<organism evidence="1 2">
    <name type="scientific">Ascobolus immersus RN42</name>
    <dbReference type="NCBI Taxonomy" id="1160509"/>
    <lineage>
        <taxon>Eukaryota</taxon>
        <taxon>Fungi</taxon>
        <taxon>Dikarya</taxon>
        <taxon>Ascomycota</taxon>
        <taxon>Pezizomycotina</taxon>
        <taxon>Pezizomycetes</taxon>
        <taxon>Pezizales</taxon>
        <taxon>Ascobolaceae</taxon>
        <taxon>Ascobolus</taxon>
    </lineage>
</organism>
<evidence type="ECO:0000313" key="1">
    <source>
        <dbReference type="EMBL" id="RPA79395.1"/>
    </source>
</evidence>
<dbReference type="Proteomes" id="UP000275078">
    <property type="component" value="Unassembled WGS sequence"/>
</dbReference>
<accession>A0A3N4HZV5</accession>
<protein>
    <submittedName>
        <fullName evidence="1">Uncharacterized protein</fullName>
    </submittedName>
</protein>
<gene>
    <name evidence="1" type="ORF">BJ508DRAFT_328295</name>
</gene>
<sequence>MAKRKALQESPLELASESILDGKSFTIHTHQFVGIPTTEFRRKRNEKQEQFYERRGARTFCVCCNAPIQAVPENAYEFADPLICGHETFHWQFSDLGSKRQRITVTCDATLCWPCQALQGRGCNFRMCIRVVPVVEASDRSSIQESEELEDCVMMESLDTPEQGDVLESEGSFSKLLQRKRAELGTCVLRDIVRDGNGDESKLPHFFIANMQQCHFQEKPGLPIPSYVQHAEPWSHFPQFYCDCCGEKLEEKAHFLWCEHRYMVRTEDRDGLPVLTVTVCRKVRCVKRCMSLGSQVFGDDKSGTSKLGGQLNKCGSSQLSDKGVLCNWKGHSGGDCSSIEKLDQRDSVPGLEA</sequence>
<name>A0A3N4HZV5_ASCIM</name>
<evidence type="ECO:0000313" key="2">
    <source>
        <dbReference type="Proteomes" id="UP000275078"/>
    </source>
</evidence>
<reference evidence="1 2" key="1">
    <citation type="journal article" date="2018" name="Nat. Ecol. Evol.">
        <title>Pezizomycetes genomes reveal the molecular basis of ectomycorrhizal truffle lifestyle.</title>
        <authorList>
            <person name="Murat C."/>
            <person name="Payen T."/>
            <person name="Noel B."/>
            <person name="Kuo A."/>
            <person name="Morin E."/>
            <person name="Chen J."/>
            <person name="Kohler A."/>
            <person name="Krizsan K."/>
            <person name="Balestrini R."/>
            <person name="Da Silva C."/>
            <person name="Montanini B."/>
            <person name="Hainaut M."/>
            <person name="Levati E."/>
            <person name="Barry K.W."/>
            <person name="Belfiori B."/>
            <person name="Cichocki N."/>
            <person name="Clum A."/>
            <person name="Dockter R.B."/>
            <person name="Fauchery L."/>
            <person name="Guy J."/>
            <person name="Iotti M."/>
            <person name="Le Tacon F."/>
            <person name="Lindquist E.A."/>
            <person name="Lipzen A."/>
            <person name="Malagnac F."/>
            <person name="Mello A."/>
            <person name="Molinier V."/>
            <person name="Miyauchi S."/>
            <person name="Poulain J."/>
            <person name="Riccioni C."/>
            <person name="Rubini A."/>
            <person name="Sitrit Y."/>
            <person name="Splivallo R."/>
            <person name="Traeger S."/>
            <person name="Wang M."/>
            <person name="Zifcakova L."/>
            <person name="Wipf D."/>
            <person name="Zambonelli A."/>
            <person name="Paolocci F."/>
            <person name="Nowrousian M."/>
            <person name="Ottonello S."/>
            <person name="Baldrian P."/>
            <person name="Spatafora J.W."/>
            <person name="Henrissat B."/>
            <person name="Nagy L.G."/>
            <person name="Aury J.M."/>
            <person name="Wincker P."/>
            <person name="Grigoriev I.V."/>
            <person name="Bonfante P."/>
            <person name="Martin F.M."/>
        </authorList>
    </citation>
    <scope>NUCLEOTIDE SEQUENCE [LARGE SCALE GENOMIC DNA]</scope>
    <source>
        <strain evidence="1 2">RN42</strain>
    </source>
</reference>
<keyword evidence="2" id="KW-1185">Reference proteome</keyword>
<dbReference type="AlphaFoldDB" id="A0A3N4HZV5"/>
<dbReference type="EMBL" id="ML119699">
    <property type="protein sequence ID" value="RPA79395.1"/>
    <property type="molecule type" value="Genomic_DNA"/>
</dbReference>
<proteinExistence type="predicted"/>